<dbReference type="RefSeq" id="WP_121443318.1">
    <property type="nucleotide sequence ID" value="NZ_CP021073.1"/>
</dbReference>
<evidence type="ECO:0000313" key="2">
    <source>
        <dbReference type="EMBL" id="AYJ81198.1"/>
    </source>
</evidence>
<feature type="transmembrane region" description="Helical" evidence="1">
    <location>
        <begin position="6"/>
        <end position="25"/>
    </location>
</feature>
<dbReference type="GeneID" id="39475559"/>
<dbReference type="KEGG" id="acre:ACRYA_a0073"/>
<organism evidence="2 3">
    <name type="scientific">Aliarcobacter cryaerophilus ATCC 43158</name>
    <dbReference type="NCBI Taxonomy" id="1032070"/>
    <lineage>
        <taxon>Bacteria</taxon>
        <taxon>Pseudomonadati</taxon>
        <taxon>Campylobacterota</taxon>
        <taxon>Epsilonproteobacteria</taxon>
        <taxon>Campylobacterales</taxon>
        <taxon>Arcobacteraceae</taxon>
        <taxon>Aliarcobacter</taxon>
    </lineage>
</organism>
<dbReference type="AlphaFoldDB" id="A0AAD0TVB8"/>
<protein>
    <submittedName>
        <fullName evidence="2">Uncharacterized protein</fullName>
    </submittedName>
</protein>
<sequence length="166" mass="19704">MKKSFTLLETIISISLFLILILFLYKTIDKTKHSNSLFTKNKEELEKSDFLHNIFLEDIGEATSILITYDKNKNSIIKLVSNNSFHNPFYNHITYLISAPNNLIRIESLEAFDEEAINQNFFDNSYIDILLKDIEYFESVNQDINYIFFIKQKSKKRELYTMYKLN</sequence>
<keyword evidence="1" id="KW-0812">Transmembrane</keyword>
<reference evidence="2 3" key="1">
    <citation type="submission" date="2018-10" db="EMBL/GenBank/DDBJ databases">
        <title>Complete genome sequences of Arcobacter cryaerophilus strains ATCC 43158 and ATCC 49615.</title>
        <authorList>
            <person name="Miller W.G."/>
            <person name="Yee E."/>
            <person name="Bono J.L."/>
        </authorList>
    </citation>
    <scope>NUCLEOTIDE SEQUENCE [LARGE SCALE GENOMIC DNA]</scope>
    <source>
        <strain evidence="2 3">ATCC 43158</strain>
        <plasmid evidence="3">pacry43158</plasmid>
    </source>
</reference>
<geneLocation type="plasmid" evidence="3">
    <name>pacry43158</name>
</geneLocation>
<gene>
    <name evidence="2" type="ORF">ACRYA_a0073</name>
</gene>
<proteinExistence type="predicted"/>
<keyword evidence="2" id="KW-0614">Plasmid</keyword>
<accession>A0AAD0TVB8</accession>
<keyword evidence="1" id="KW-0472">Membrane</keyword>
<dbReference type="Proteomes" id="UP000273809">
    <property type="component" value="Plasmid pACRY43158"/>
</dbReference>
<dbReference type="EMBL" id="CP032824">
    <property type="protein sequence ID" value="AYJ81198.1"/>
    <property type="molecule type" value="Genomic_DNA"/>
</dbReference>
<evidence type="ECO:0000313" key="3">
    <source>
        <dbReference type="Proteomes" id="UP000273809"/>
    </source>
</evidence>
<name>A0AAD0TVB8_9BACT</name>
<keyword evidence="1" id="KW-1133">Transmembrane helix</keyword>
<evidence type="ECO:0000256" key="1">
    <source>
        <dbReference type="SAM" id="Phobius"/>
    </source>
</evidence>